<evidence type="ECO:0000256" key="7">
    <source>
        <dbReference type="ARBA" id="ARBA00022967"/>
    </source>
</evidence>
<sequence length="305" mass="32974">MTVLRVLGPVGGPTGRVSAPESVDTRDLLLSLHDIGLKRDERVVLDSVSLDLRRGEILTVIGPNGAGKTCLIRIALGLLAPDRGLRRLAPGLRIGYVPQKFPINPYLPLTVADFLALPGALALPAPDRAAGTGANAPRARWWRGGQRRHAQPGILAALAEVGAEHLLMQPVQALSGGEQQRVLLARALLRQPDLLVLDEPVQGVDLAGQAELYALIRDLRDRHGCGVLMVSHDLHVVMAAADQVLCLNRHVCCTGHPEAVSQHPEYQRLFGLRASSDLAIYTHHHDHHHTLHGDAARCGKDCHHD</sequence>
<dbReference type="PROSITE" id="PS00211">
    <property type="entry name" value="ABC_TRANSPORTER_1"/>
    <property type="match status" value="1"/>
</dbReference>
<dbReference type="PANTHER" id="PTHR42734:SF9">
    <property type="entry name" value="ZINC IMPORT ATP-BINDING PROTEIN ZNUC"/>
    <property type="match status" value="1"/>
</dbReference>
<dbReference type="SMART" id="SM00382">
    <property type="entry name" value="AAA"/>
    <property type="match status" value="1"/>
</dbReference>
<keyword evidence="3" id="KW-0547">Nucleotide-binding</keyword>
<keyword evidence="5 11" id="KW-0067">ATP-binding</keyword>
<dbReference type="RefSeq" id="WP_105191427.1">
    <property type="nucleotide sequence ID" value="NZ_PTQZ01000045.1"/>
</dbReference>
<organism evidence="11 12">
    <name type="scientific">Amnimonas aquatica</name>
    <dbReference type="NCBI Taxonomy" id="2094561"/>
    <lineage>
        <taxon>Bacteria</taxon>
        <taxon>Pseudomonadati</taxon>
        <taxon>Pseudomonadota</taxon>
        <taxon>Gammaproteobacteria</taxon>
        <taxon>Moraxellales</taxon>
        <taxon>Moraxellaceae</taxon>
        <taxon>Amnimonas</taxon>
    </lineage>
</organism>
<keyword evidence="8" id="KW-0406">Ion transport</keyword>
<dbReference type="Gene3D" id="3.40.50.300">
    <property type="entry name" value="P-loop containing nucleotide triphosphate hydrolases"/>
    <property type="match status" value="1"/>
</dbReference>
<dbReference type="Proteomes" id="UP000243900">
    <property type="component" value="Unassembled WGS sequence"/>
</dbReference>
<dbReference type="GO" id="GO:0005524">
    <property type="term" value="F:ATP binding"/>
    <property type="evidence" value="ECO:0007669"/>
    <property type="project" value="UniProtKB-KW"/>
</dbReference>
<evidence type="ECO:0000313" key="12">
    <source>
        <dbReference type="Proteomes" id="UP000243900"/>
    </source>
</evidence>
<evidence type="ECO:0000259" key="10">
    <source>
        <dbReference type="PROSITE" id="PS50893"/>
    </source>
</evidence>
<comment type="caution">
    <text evidence="11">The sequence shown here is derived from an EMBL/GenBank/DDBJ whole genome shotgun (WGS) entry which is preliminary data.</text>
</comment>
<evidence type="ECO:0000313" key="11">
    <source>
        <dbReference type="EMBL" id="PQA48295.1"/>
    </source>
</evidence>
<dbReference type="OrthoDB" id="9780942at2"/>
<dbReference type="SUPFAM" id="SSF52540">
    <property type="entry name" value="P-loop containing nucleoside triphosphate hydrolases"/>
    <property type="match status" value="1"/>
</dbReference>
<dbReference type="EMBL" id="PTQZ01000045">
    <property type="protein sequence ID" value="PQA48295.1"/>
    <property type="molecule type" value="Genomic_DNA"/>
</dbReference>
<gene>
    <name evidence="11" type="ORF">C5O18_03275</name>
</gene>
<keyword evidence="2" id="KW-1003">Cell membrane</keyword>
<dbReference type="AlphaFoldDB" id="A0A2P6ATP8"/>
<evidence type="ECO:0000256" key="5">
    <source>
        <dbReference type="ARBA" id="ARBA00022840"/>
    </source>
</evidence>
<keyword evidence="1" id="KW-0813">Transport</keyword>
<dbReference type="InterPro" id="IPR003593">
    <property type="entry name" value="AAA+_ATPase"/>
</dbReference>
<evidence type="ECO:0000256" key="2">
    <source>
        <dbReference type="ARBA" id="ARBA00022475"/>
    </source>
</evidence>
<protein>
    <submittedName>
        <fullName evidence="11">Zinc ABC transporter ATP-binding protein</fullName>
    </submittedName>
</protein>
<keyword evidence="12" id="KW-1185">Reference proteome</keyword>
<dbReference type="InterPro" id="IPR050153">
    <property type="entry name" value="Metal_Ion_Import_ABC"/>
</dbReference>
<evidence type="ECO:0000256" key="9">
    <source>
        <dbReference type="ARBA" id="ARBA00023136"/>
    </source>
</evidence>
<evidence type="ECO:0000256" key="8">
    <source>
        <dbReference type="ARBA" id="ARBA00023065"/>
    </source>
</evidence>
<dbReference type="InterPro" id="IPR003439">
    <property type="entry name" value="ABC_transporter-like_ATP-bd"/>
</dbReference>
<accession>A0A2P6ATP8</accession>
<dbReference type="GO" id="GO:0016887">
    <property type="term" value="F:ATP hydrolysis activity"/>
    <property type="evidence" value="ECO:0007669"/>
    <property type="project" value="InterPro"/>
</dbReference>
<keyword evidence="9" id="KW-0472">Membrane</keyword>
<reference evidence="12" key="1">
    <citation type="submission" date="2018-02" db="EMBL/GenBank/DDBJ databases">
        <title>Genome sequencing of Solimonas sp. HR-BB.</title>
        <authorList>
            <person name="Lee Y."/>
            <person name="Jeon C.O."/>
        </authorList>
    </citation>
    <scope>NUCLEOTIDE SEQUENCE [LARGE SCALE GENOMIC DNA]</scope>
    <source>
        <strain evidence="12">HR-E</strain>
    </source>
</reference>
<dbReference type="PROSITE" id="PS50893">
    <property type="entry name" value="ABC_TRANSPORTER_2"/>
    <property type="match status" value="1"/>
</dbReference>
<evidence type="ECO:0000256" key="4">
    <source>
        <dbReference type="ARBA" id="ARBA00022833"/>
    </source>
</evidence>
<dbReference type="Pfam" id="PF00005">
    <property type="entry name" value="ABC_tran"/>
    <property type="match status" value="1"/>
</dbReference>
<evidence type="ECO:0000256" key="6">
    <source>
        <dbReference type="ARBA" id="ARBA00022906"/>
    </source>
</evidence>
<dbReference type="InterPro" id="IPR027417">
    <property type="entry name" value="P-loop_NTPase"/>
</dbReference>
<evidence type="ECO:0000256" key="3">
    <source>
        <dbReference type="ARBA" id="ARBA00022741"/>
    </source>
</evidence>
<dbReference type="PANTHER" id="PTHR42734">
    <property type="entry name" value="METAL TRANSPORT SYSTEM ATP-BINDING PROTEIN TM_0124-RELATED"/>
    <property type="match status" value="1"/>
</dbReference>
<keyword evidence="4" id="KW-0862">Zinc</keyword>
<keyword evidence="6" id="KW-0864">Zinc transport</keyword>
<name>A0A2P6ATP8_9GAMM</name>
<feature type="domain" description="ABC transporter" evidence="10">
    <location>
        <begin position="30"/>
        <end position="273"/>
    </location>
</feature>
<proteinExistence type="predicted"/>
<evidence type="ECO:0000256" key="1">
    <source>
        <dbReference type="ARBA" id="ARBA00022448"/>
    </source>
</evidence>
<dbReference type="InterPro" id="IPR017871">
    <property type="entry name" value="ABC_transporter-like_CS"/>
</dbReference>
<keyword evidence="7" id="KW-1278">Translocase</keyword>